<gene>
    <name evidence="2" type="ORF">BSTOLATCC_MIC46443</name>
</gene>
<protein>
    <submittedName>
        <fullName evidence="2">Uncharacterized protein</fullName>
    </submittedName>
</protein>
<evidence type="ECO:0000313" key="2">
    <source>
        <dbReference type="EMBL" id="CAG9328442.1"/>
    </source>
</evidence>
<proteinExistence type="predicted"/>
<feature type="compositionally biased region" description="Basic and acidic residues" evidence="1">
    <location>
        <begin position="230"/>
        <end position="243"/>
    </location>
</feature>
<reference evidence="2" key="1">
    <citation type="submission" date="2021-09" db="EMBL/GenBank/DDBJ databases">
        <authorList>
            <consortium name="AG Swart"/>
            <person name="Singh M."/>
            <person name="Singh A."/>
            <person name="Seah K."/>
            <person name="Emmerich C."/>
        </authorList>
    </citation>
    <scope>NUCLEOTIDE SEQUENCE</scope>
    <source>
        <strain evidence="2">ATCC30299</strain>
    </source>
</reference>
<dbReference type="EMBL" id="CAJZBQ010000046">
    <property type="protein sequence ID" value="CAG9328442.1"/>
    <property type="molecule type" value="Genomic_DNA"/>
</dbReference>
<name>A0AAU9JR26_9CILI</name>
<comment type="caution">
    <text evidence="2">The sequence shown here is derived from an EMBL/GenBank/DDBJ whole genome shotgun (WGS) entry which is preliminary data.</text>
</comment>
<feature type="region of interest" description="Disordered" evidence="1">
    <location>
        <begin position="230"/>
        <end position="270"/>
    </location>
</feature>
<dbReference type="Proteomes" id="UP001162131">
    <property type="component" value="Unassembled WGS sequence"/>
</dbReference>
<organism evidence="2 3">
    <name type="scientific">Blepharisma stoltei</name>
    <dbReference type="NCBI Taxonomy" id="1481888"/>
    <lineage>
        <taxon>Eukaryota</taxon>
        <taxon>Sar</taxon>
        <taxon>Alveolata</taxon>
        <taxon>Ciliophora</taxon>
        <taxon>Postciliodesmatophora</taxon>
        <taxon>Heterotrichea</taxon>
        <taxon>Heterotrichida</taxon>
        <taxon>Blepharismidae</taxon>
        <taxon>Blepharisma</taxon>
    </lineage>
</organism>
<accession>A0AAU9JR26</accession>
<evidence type="ECO:0000313" key="3">
    <source>
        <dbReference type="Proteomes" id="UP001162131"/>
    </source>
</evidence>
<feature type="compositionally biased region" description="Basic residues" evidence="1">
    <location>
        <begin position="249"/>
        <end position="261"/>
    </location>
</feature>
<keyword evidence="3" id="KW-1185">Reference proteome</keyword>
<sequence>MGKKSKIRTVTKVKEIIISSHEISADFSSFLGENPLSLSEIQQAKEEFIDELKTLYTKCYDLFKELLHRTKSGLSNKSYSFPAGILKNDTIPIILCQVQKYDPSNEIKHIFCAHLDNFIGQLISDIKSNSGIIMRVVLDAYNILVYASKEAANLTRCIFGDDSKPEHTLLSMTRMLFYEKLSDDKFLSRITQRSNCEDSYEKEKNSFPELDLKINSNTILDYWEKIQKESPTDLKSNDEKNSEEPQAAQKKKKSRKRKKKSQVNETLSEVDKEIQEFELKLSTEINNEKKIKPNISQGWIENLRLQLSNRC</sequence>
<evidence type="ECO:0000256" key="1">
    <source>
        <dbReference type="SAM" id="MobiDB-lite"/>
    </source>
</evidence>
<dbReference type="AlphaFoldDB" id="A0AAU9JR26"/>